<gene>
    <name evidence="1" type="ORF">CHH57_05490</name>
</gene>
<proteinExistence type="predicted"/>
<accession>A0AA91TUF7</accession>
<sequence>MGNNSLKIKQIEAALYKSWSLESSSKWREDNPAKGHCGVTTLVVNDILGGEIKKTKFPDGWHFYNVLDGKRYDFTASQFREAIVYMDFPSNREEAYMDTNEKQYNYLKQRVLKNLDIT</sequence>
<reference evidence="1 2" key="1">
    <citation type="submission" date="2017-07" db="EMBL/GenBank/DDBJ databases">
        <title>Isolation and whole genome analysis of endospore-forming bacteria from heroin.</title>
        <authorList>
            <person name="Kalinowski J."/>
            <person name="Ahrens B."/>
            <person name="Al-Dilaimi A."/>
            <person name="Winkler A."/>
            <person name="Wibberg D."/>
            <person name="Schleenbecker U."/>
            <person name="Ruckert C."/>
            <person name="Wolfel R."/>
            <person name="Grass G."/>
        </authorList>
    </citation>
    <scope>NUCLEOTIDE SEQUENCE [LARGE SCALE GENOMIC DNA]</scope>
    <source>
        <strain evidence="1 2">7521-2</strain>
    </source>
</reference>
<dbReference type="EMBL" id="NPBQ01000030">
    <property type="protein sequence ID" value="PAD84345.1"/>
    <property type="molecule type" value="Genomic_DNA"/>
</dbReference>
<dbReference type="Proteomes" id="UP000216961">
    <property type="component" value="Unassembled WGS sequence"/>
</dbReference>
<dbReference type="RefSeq" id="WP_095329280.1">
    <property type="nucleotide sequence ID" value="NZ_CP026040.1"/>
</dbReference>
<dbReference type="InterPro" id="IPR056238">
    <property type="entry name" value="YunG-like"/>
</dbReference>
<dbReference type="Pfam" id="PF24585">
    <property type="entry name" value="YunG"/>
    <property type="match status" value="1"/>
</dbReference>
<dbReference type="AlphaFoldDB" id="A0AA91TUF7"/>
<name>A0AA91TUF7_NIACI</name>
<evidence type="ECO:0000313" key="1">
    <source>
        <dbReference type="EMBL" id="PAD84345.1"/>
    </source>
</evidence>
<evidence type="ECO:0000313" key="2">
    <source>
        <dbReference type="Proteomes" id="UP000216961"/>
    </source>
</evidence>
<organism evidence="1 2">
    <name type="scientific">Niallia circulans</name>
    <name type="common">Bacillus circulans</name>
    <dbReference type="NCBI Taxonomy" id="1397"/>
    <lineage>
        <taxon>Bacteria</taxon>
        <taxon>Bacillati</taxon>
        <taxon>Bacillota</taxon>
        <taxon>Bacilli</taxon>
        <taxon>Bacillales</taxon>
        <taxon>Bacillaceae</taxon>
        <taxon>Niallia</taxon>
    </lineage>
</organism>
<comment type="caution">
    <text evidence="1">The sequence shown here is derived from an EMBL/GenBank/DDBJ whole genome shotgun (WGS) entry which is preliminary data.</text>
</comment>
<protein>
    <submittedName>
        <fullName evidence="1">Uncharacterized protein</fullName>
    </submittedName>
</protein>